<evidence type="ECO:0000313" key="1">
    <source>
        <dbReference type="EMBL" id="EEN57101.1"/>
    </source>
</evidence>
<dbReference type="AlphaFoldDB" id="C3YRA4"/>
<sequence>MKKNPAYVTCKLVNRTRGPLELMARRQRAIVRLYNNVTLTPGNVGESKLLYSKDIIKNTEPVERMQLLLTELRVFKNVMEEIRRHLRRDGKAVPRAVYRKLYQQVEAMDTYGDIAKRLVNSLQRKKKKLSHCMAFAGDFISVDTAMRDQYNRRVEETRRMKSGSEDWRRAVLRDGMGLIRDLRSTTEVLRSAASTSTCNGGREPFKC</sequence>
<protein>
    <submittedName>
        <fullName evidence="1">Uncharacterized protein</fullName>
    </submittedName>
</protein>
<dbReference type="InParanoid" id="C3YRA4"/>
<organism>
    <name type="scientific">Branchiostoma floridae</name>
    <name type="common">Florida lancelet</name>
    <name type="synonym">Amphioxus</name>
    <dbReference type="NCBI Taxonomy" id="7739"/>
    <lineage>
        <taxon>Eukaryota</taxon>
        <taxon>Metazoa</taxon>
        <taxon>Chordata</taxon>
        <taxon>Cephalochordata</taxon>
        <taxon>Leptocardii</taxon>
        <taxon>Amphioxiformes</taxon>
        <taxon>Branchiostomatidae</taxon>
        <taxon>Branchiostoma</taxon>
    </lineage>
</organism>
<proteinExistence type="predicted"/>
<name>C3YRA4_BRAFL</name>
<accession>C3YRA4</accession>
<gene>
    <name evidence="1" type="ORF">BRAFLDRAFT_75524</name>
</gene>
<dbReference type="EMBL" id="GG666547">
    <property type="protein sequence ID" value="EEN57101.1"/>
    <property type="molecule type" value="Genomic_DNA"/>
</dbReference>
<reference evidence="1" key="1">
    <citation type="journal article" date="2008" name="Nature">
        <title>The amphioxus genome and the evolution of the chordate karyotype.</title>
        <authorList>
            <consortium name="US DOE Joint Genome Institute (JGI-PGF)"/>
            <person name="Putnam N.H."/>
            <person name="Butts T."/>
            <person name="Ferrier D.E.K."/>
            <person name="Furlong R.F."/>
            <person name="Hellsten U."/>
            <person name="Kawashima T."/>
            <person name="Robinson-Rechavi M."/>
            <person name="Shoguchi E."/>
            <person name="Terry A."/>
            <person name="Yu J.-K."/>
            <person name="Benito-Gutierrez E.L."/>
            <person name="Dubchak I."/>
            <person name="Garcia-Fernandez J."/>
            <person name="Gibson-Brown J.J."/>
            <person name="Grigoriev I.V."/>
            <person name="Horton A.C."/>
            <person name="de Jong P.J."/>
            <person name="Jurka J."/>
            <person name="Kapitonov V.V."/>
            <person name="Kohara Y."/>
            <person name="Kuroki Y."/>
            <person name="Lindquist E."/>
            <person name="Lucas S."/>
            <person name="Osoegawa K."/>
            <person name="Pennacchio L.A."/>
            <person name="Salamov A.A."/>
            <person name="Satou Y."/>
            <person name="Sauka-Spengler T."/>
            <person name="Schmutz J."/>
            <person name="Shin-I T."/>
            <person name="Toyoda A."/>
            <person name="Bronner-Fraser M."/>
            <person name="Fujiyama A."/>
            <person name="Holland L.Z."/>
            <person name="Holland P.W.H."/>
            <person name="Satoh N."/>
            <person name="Rokhsar D.S."/>
        </authorList>
    </citation>
    <scope>NUCLEOTIDE SEQUENCE [LARGE SCALE GENOMIC DNA]</scope>
    <source>
        <strain evidence="1">S238N-H82</strain>
        <tissue evidence="1">Testes</tissue>
    </source>
</reference>